<keyword evidence="1" id="KW-1133">Transmembrane helix</keyword>
<name>A0AAD4MMV3_9BILA</name>
<feature type="transmembrane region" description="Helical" evidence="1">
    <location>
        <begin position="41"/>
        <end position="62"/>
    </location>
</feature>
<organism evidence="2 3">
    <name type="scientific">Ditylenchus destructor</name>
    <dbReference type="NCBI Taxonomy" id="166010"/>
    <lineage>
        <taxon>Eukaryota</taxon>
        <taxon>Metazoa</taxon>
        <taxon>Ecdysozoa</taxon>
        <taxon>Nematoda</taxon>
        <taxon>Chromadorea</taxon>
        <taxon>Rhabditida</taxon>
        <taxon>Tylenchina</taxon>
        <taxon>Tylenchomorpha</taxon>
        <taxon>Sphaerularioidea</taxon>
        <taxon>Anguinidae</taxon>
        <taxon>Anguininae</taxon>
        <taxon>Ditylenchus</taxon>
    </lineage>
</organism>
<dbReference type="EMBL" id="JAKKPZ010000361">
    <property type="protein sequence ID" value="KAI1695942.1"/>
    <property type="molecule type" value="Genomic_DNA"/>
</dbReference>
<feature type="transmembrane region" description="Helical" evidence="1">
    <location>
        <begin position="6"/>
        <end position="29"/>
    </location>
</feature>
<dbReference type="Proteomes" id="UP001201812">
    <property type="component" value="Unassembled WGS sequence"/>
</dbReference>
<protein>
    <submittedName>
        <fullName evidence="2">Serpentine type 7TM GPCR chemoreceptor srv domain-containing protein</fullName>
    </submittedName>
</protein>
<proteinExistence type="predicted"/>
<dbReference type="AlphaFoldDB" id="A0AAD4MMV3"/>
<evidence type="ECO:0000313" key="2">
    <source>
        <dbReference type="EMBL" id="KAI1695942.1"/>
    </source>
</evidence>
<accession>A0AAD4MMV3</accession>
<dbReference type="Pfam" id="PF10323">
    <property type="entry name" value="7TM_GPCR_Srv"/>
    <property type="match status" value="1"/>
</dbReference>
<reference evidence="2" key="1">
    <citation type="submission" date="2022-01" db="EMBL/GenBank/DDBJ databases">
        <title>Genome Sequence Resource for Two Populations of Ditylenchus destructor, the Migratory Endoparasitic Phytonematode.</title>
        <authorList>
            <person name="Zhang H."/>
            <person name="Lin R."/>
            <person name="Xie B."/>
        </authorList>
    </citation>
    <scope>NUCLEOTIDE SEQUENCE</scope>
    <source>
        <strain evidence="2">BazhouSP</strain>
    </source>
</reference>
<dbReference type="InterPro" id="IPR019426">
    <property type="entry name" value="7TM_GPCR_serpentine_rcpt_Srv"/>
</dbReference>
<evidence type="ECO:0000256" key="1">
    <source>
        <dbReference type="SAM" id="Phobius"/>
    </source>
</evidence>
<keyword evidence="3" id="KW-1185">Reference proteome</keyword>
<gene>
    <name evidence="2" type="ORF">DdX_19305</name>
</gene>
<feature type="transmembrane region" description="Helical" evidence="1">
    <location>
        <begin position="82"/>
        <end position="99"/>
    </location>
</feature>
<comment type="caution">
    <text evidence="2">The sequence shown here is derived from an EMBL/GenBank/DDBJ whole genome shotgun (WGS) entry which is preliminary data.</text>
</comment>
<keyword evidence="1" id="KW-0812">Transmembrane</keyword>
<evidence type="ECO:0000313" key="3">
    <source>
        <dbReference type="Proteomes" id="UP001201812"/>
    </source>
</evidence>
<keyword evidence="1" id="KW-0472">Membrane</keyword>
<sequence length="180" mass="21186">MVCAGHIFLSVIDIPATMFHISMAVFLFYNIFKKSKHFCTGFYVLFATISLFDVIQICMIYITLRIPSCGYFYSFYFNNQWLVWLMYISTTYIEFYQLFGHTLISANRFAVLALQSKYNMVGFSRFNQCDIENASFHPGMYHLIIPCLAKPDPRFDRRAFPCWGRRLENVIRGARKVLNH</sequence>